<name>A0A3E4PUX2_9FIRM</name>
<organism evidence="1 2">
    <name type="scientific">Dorea formicigenerans</name>
    <dbReference type="NCBI Taxonomy" id="39486"/>
    <lineage>
        <taxon>Bacteria</taxon>
        <taxon>Bacillati</taxon>
        <taxon>Bacillota</taxon>
        <taxon>Clostridia</taxon>
        <taxon>Lachnospirales</taxon>
        <taxon>Lachnospiraceae</taxon>
        <taxon>Dorea</taxon>
    </lineage>
</organism>
<accession>A0A3E4PUX2</accession>
<dbReference type="AlphaFoldDB" id="A0A3E4PUX2"/>
<dbReference type="Proteomes" id="UP000261324">
    <property type="component" value="Unassembled WGS sequence"/>
</dbReference>
<gene>
    <name evidence="1" type="ORF">DXC93_07255</name>
</gene>
<dbReference type="EMBL" id="QSRA01000008">
    <property type="protein sequence ID" value="RGK83790.1"/>
    <property type="molecule type" value="Genomic_DNA"/>
</dbReference>
<comment type="caution">
    <text evidence="1">The sequence shown here is derived from an EMBL/GenBank/DDBJ whole genome shotgun (WGS) entry which is preliminary data.</text>
</comment>
<reference evidence="1 2" key="1">
    <citation type="submission" date="2018-08" db="EMBL/GenBank/DDBJ databases">
        <title>A genome reference for cultivated species of the human gut microbiota.</title>
        <authorList>
            <person name="Zou Y."/>
            <person name="Xue W."/>
            <person name="Luo G."/>
        </authorList>
    </citation>
    <scope>NUCLEOTIDE SEQUENCE [LARGE SCALE GENOMIC DNA]</scope>
    <source>
        <strain evidence="1 2">TF09-3</strain>
    </source>
</reference>
<proteinExistence type="predicted"/>
<dbReference type="Pfam" id="PF20289">
    <property type="entry name" value="MComp1"/>
    <property type="match status" value="1"/>
</dbReference>
<evidence type="ECO:0000313" key="1">
    <source>
        <dbReference type="EMBL" id="RGK83790.1"/>
    </source>
</evidence>
<sequence>MINTILDIIRLLNDGNIVPMQKDEDTKIDLYNKKVQLFMDASGEESKYYYFSELEIDDENQDNLAEIEDVALNSDAYTVIEKPTPSDSYMILFWKVECIEERMYPDIIKIEENEFFYKKYVFYYTEKELQCFEKWCRSLKTNGKPMLDTVLEAVQFLNDESEQVQFLARLLSKVPFFNPIFPKAVMNDFDEMVKQKIDGIRKQKQNVEMLNDMFIRSIEEASFNVEVLSDMIYQKFLEE</sequence>
<dbReference type="RefSeq" id="WP_117659678.1">
    <property type="nucleotide sequence ID" value="NZ_QSRA01000008.1"/>
</dbReference>
<protein>
    <submittedName>
        <fullName evidence="1">Uncharacterized protein</fullName>
    </submittedName>
</protein>
<dbReference type="InterPro" id="IPR046905">
    <property type="entry name" value="ABC-3C_MC1"/>
</dbReference>
<evidence type="ECO:0000313" key="2">
    <source>
        <dbReference type="Proteomes" id="UP000261324"/>
    </source>
</evidence>